<feature type="transmembrane region" description="Helical" evidence="1">
    <location>
        <begin position="67"/>
        <end position="85"/>
    </location>
</feature>
<evidence type="ECO:0000313" key="2">
    <source>
        <dbReference type="EMBL" id="RDY22493.1"/>
    </source>
</evidence>
<organism evidence="2 3">
    <name type="scientific">Romboutsia maritimum</name>
    <dbReference type="NCBI Taxonomy" id="2020948"/>
    <lineage>
        <taxon>Bacteria</taxon>
        <taxon>Bacillati</taxon>
        <taxon>Bacillota</taxon>
        <taxon>Clostridia</taxon>
        <taxon>Peptostreptococcales</taxon>
        <taxon>Peptostreptococcaceae</taxon>
        <taxon>Romboutsia</taxon>
    </lineage>
</organism>
<keyword evidence="1" id="KW-0472">Membrane</keyword>
<proteinExistence type="predicted"/>
<dbReference type="Pfam" id="PF05857">
    <property type="entry name" value="TraX"/>
    <property type="match status" value="1"/>
</dbReference>
<dbReference type="Proteomes" id="UP000243494">
    <property type="component" value="Unassembled WGS sequence"/>
</dbReference>
<dbReference type="EMBL" id="NOJZ02000047">
    <property type="protein sequence ID" value="RDY22493.1"/>
    <property type="molecule type" value="Genomic_DNA"/>
</dbReference>
<feature type="transmembrane region" description="Helical" evidence="1">
    <location>
        <begin position="246"/>
        <end position="264"/>
    </location>
</feature>
<keyword evidence="1" id="KW-0812">Transmembrane</keyword>
<protein>
    <recommendedName>
        <fullName evidence="4">Conjugal transfer protein TraX</fullName>
    </recommendedName>
</protein>
<feature type="transmembrane region" description="Helical" evidence="1">
    <location>
        <begin position="39"/>
        <end position="60"/>
    </location>
</feature>
<dbReference type="RefSeq" id="WP_095405152.1">
    <property type="nucleotide sequence ID" value="NZ_NOJZ02000047.1"/>
</dbReference>
<comment type="caution">
    <text evidence="2">The sequence shown here is derived from an EMBL/GenBank/DDBJ whole genome shotgun (WGS) entry which is preliminary data.</text>
</comment>
<dbReference type="InterPro" id="IPR008875">
    <property type="entry name" value="TraX"/>
</dbReference>
<evidence type="ECO:0000313" key="3">
    <source>
        <dbReference type="Proteomes" id="UP000243494"/>
    </source>
</evidence>
<accession>A0A255IEX8</accession>
<dbReference type="OrthoDB" id="9781069at2"/>
<keyword evidence="1" id="KW-1133">Transmembrane helix</keyword>
<feature type="transmembrane region" description="Helical" evidence="1">
    <location>
        <begin position="126"/>
        <end position="146"/>
    </location>
</feature>
<sequence length="265" mass="30904">MEISLKKGITSFQLKIIGIVLMTFDHIGAFLAIPTPIWFGWLGRPVATIFLFTSAEGYYYTRNKKKYLLRLLIGFWTMNLLNTIFSKFLPIEGIELYANIFGAIFWSVLSMYLYDLLKYNFRNKKYFSIFLIILFIISSLTLSFIIPSVMSANLTLGTLLFNIVPTPLFVEGGILYILMALLFYTFKDKKKMQIFIILIFSMYYLISSISLGNILSLNYQWMAIFAILPIYLYNGQKGKSMKSFFYGYYILHIFAIYVVSYFIMK</sequence>
<feature type="transmembrane region" description="Helical" evidence="1">
    <location>
        <begin position="217"/>
        <end position="234"/>
    </location>
</feature>
<name>A0A255IEX8_9FIRM</name>
<dbReference type="AlphaFoldDB" id="A0A255IEX8"/>
<gene>
    <name evidence="2" type="ORF">CHF27_013140</name>
</gene>
<evidence type="ECO:0000256" key="1">
    <source>
        <dbReference type="SAM" id="Phobius"/>
    </source>
</evidence>
<reference evidence="2 3" key="1">
    <citation type="journal article" date="2017" name="Genome Announc.">
        <title>Draft Genome Sequence of Romboutsia maritimum sp. nov. Strain CCRI-22766(T), Isolated from Coastal Estuarine Mud.</title>
        <authorList>
            <person name="Maheux A.F."/>
            <person name="Boudreau D.K."/>
            <person name="Berube E."/>
            <person name="Boissinot M."/>
            <person name="Raymond F."/>
            <person name="Brodeur S."/>
            <person name="Corbeil J."/>
            <person name="Brightwell G."/>
            <person name="Broda D."/>
            <person name="Omar R.F."/>
            <person name="Bergeron M.G."/>
        </authorList>
    </citation>
    <scope>NUCLEOTIDE SEQUENCE [LARGE SCALE GENOMIC DNA]</scope>
    <source>
        <strain evidence="2 3">CCRI-22766</strain>
    </source>
</reference>
<keyword evidence="3" id="KW-1185">Reference proteome</keyword>
<feature type="transmembrane region" description="Helical" evidence="1">
    <location>
        <begin position="97"/>
        <end position="114"/>
    </location>
</feature>
<evidence type="ECO:0008006" key="4">
    <source>
        <dbReference type="Google" id="ProtNLM"/>
    </source>
</evidence>
<feature type="transmembrane region" description="Helical" evidence="1">
    <location>
        <begin position="193"/>
        <end position="211"/>
    </location>
</feature>
<feature type="transmembrane region" description="Helical" evidence="1">
    <location>
        <begin position="12"/>
        <end position="33"/>
    </location>
</feature>
<feature type="transmembrane region" description="Helical" evidence="1">
    <location>
        <begin position="166"/>
        <end position="186"/>
    </location>
</feature>